<feature type="domain" description="OB-fold nucleic acid binding" evidence="8">
    <location>
        <begin position="17"/>
        <end position="110"/>
    </location>
</feature>
<keyword evidence="10" id="KW-1185">Reference proteome</keyword>
<comment type="caution">
    <text evidence="9">The sequence shown here is derived from an EMBL/GenBank/DDBJ whole genome shotgun (WGS) entry which is preliminary data.</text>
</comment>
<evidence type="ECO:0000256" key="4">
    <source>
        <dbReference type="ARBA" id="ARBA00022839"/>
    </source>
</evidence>
<keyword evidence="4 5" id="KW-0269">Exonuclease</keyword>
<evidence type="ECO:0000256" key="2">
    <source>
        <dbReference type="ARBA" id="ARBA00022722"/>
    </source>
</evidence>
<dbReference type="InterPro" id="IPR025824">
    <property type="entry name" value="OB-fold_nuc-bd_dom"/>
</dbReference>
<comment type="function">
    <text evidence="5">Bidirectionally degrades single-stranded DNA into large acid-insoluble oligonucleotides, which are then degraded further into small acid-soluble oligonucleotides.</text>
</comment>
<protein>
    <recommendedName>
        <fullName evidence="5">Exodeoxyribonuclease 7 large subunit</fullName>
        <ecNumber evidence="5">3.1.11.6</ecNumber>
    </recommendedName>
    <alternativeName>
        <fullName evidence="5">Exodeoxyribonuclease VII large subunit</fullName>
        <shortName evidence="5">Exonuclease VII large subunit</shortName>
    </alternativeName>
</protein>
<evidence type="ECO:0000256" key="5">
    <source>
        <dbReference type="HAMAP-Rule" id="MF_00378"/>
    </source>
</evidence>
<dbReference type="Pfam" id="PF02601">
    <property type="entry name" value="Exonuc_VII_L"/>
    <property type="match status" value="1"/>
</dbReference>
<dbReference type="NCBIfam" id="TIGR00237">
    <property type="entry name" value="xseA"/>
    <property type="match status" value="1"/>
</dbReference>
<evidence type="ECO:0000313" key="9">
    <source>
        <dbReference type="EMBL" id="MFA9460859.1"/>
    </source>
</evidence>
<keyword evidence="2 5" id="KW-0540">Nuclease</keyword>
<keyword evidence="1 5" id="KW-0963">Cytoplasm</keyword>
<comment type="catalytic activity">
    <reaction evidence="5 6">
        <text>Exonucleolytic cleavage in either 5'- to 3'- or 3'- to 5'-direction to yield nucleoside 5'-phosphates.</text>
        <dbReference type="EC" id="3.1.11.6"/>
    </reaction>
</comment>
<evidence type="ECO:0000256" key="3">
    <source>
        <dbReference type="ARBA" id="ARBA00022801"/>
    </source>
</evidence>
<comment type="subunit">
    <text evidence="5">Heterooligomer composed of large and small subunits.</text>
</comment>
<sequence length="460" mass="51304">MAPPDSPAGGGDDRPVYTVTRLNHEARGLLEASFPLLWVEGELSNVARPASGHMYFTLKDDQAQVRCAMFKGKNRLLRFKPGDGMHVLVRAQISLYAPRGDFQLIVEHMEEAGEGALQRAFEELKRKLSAEGLFADDIKRPIPSLPRRVGVITSATGAAIRDVLTTLERRFPALPVVVYPAPVQGKAAAPAIAEALATANRRAECDVLILTRGGGSLEDLWSFNEPEVARAIRASDLPVVVGVGHEVDITIADLAADLRAPTPTAAAERVSPDRETLLRQFRTERDRVTRALERRLRDRAQGLDYLRRRLVHPGKRLRDLHERNHAARQRLARALALRQRDRRRDLENLTARLHRAGPARRLPRNREHLHDLHERLVRATTQTTLPARRQRLQSLVRELEAVSPLGTLSRGYAVARKDGQILRKAQEAEVGDKVDVHLGEGRLDCRVEGLGESDLPDSHN</sequence>
<dbReference type="Pfam" id="PF13742">
    <property type="entry name" value="tRNA_anti_2"/>
    <property type="match status" value="1"/>
</dbReference>
<evidence type="ECO:0000313" key="10">
    <source>
        <dbReference type="Proteomes" id="UP001575181"/>
    </source>
</evidence>
<feature type="domain" description="Exonuclease VII large subunit C-terminal" evidence="7">
    <location>
        <begin position="133"/>
        <end position="446"/>
    </location>
</feature>
<dbReference type="InterPro" id="IPR003753">
    <property type="entry name" value="Exonuc_VII_L"/>
</dbReference>
<gene>
    <name evidence="5 9" type="primary">xseA</name>
    <name evidence="9" type="ORF">ACERLL_08480</name>
</gene>
<dbReference type="PANTHER" id="PTHR30008:SF0">
    <property type="entry name" value="EXODEOXYRIBONUCLEASE 7 LARGE SUBUNIT"/>
    <property type="match status" value="1"/>
</dbReference>
<dbReference type="InterPro" id="IPR020579">
    <property type="entry name" value="Exonuc_VII_lsu_C"/>
</dbReference>
<evidence type="ECO:0000256" key="6">
    <source>
        <dbReference type="RuleBase" id="RU004355"/>
    </source>
</evidence>
<proteinExistence type="inferred from homology"/>
<dbReference type="RefSeq" id="WP_373655645.1">
    <property type="nucleotide sequence ID" value="NZ_JBGUAW010000005.1"/>
</dbReference>
<accession>A0ABV4TU64</accession>
<dbReference type="EC" id="3.1.11.6" evidence="5"/>
<dbReference type="CDD" id="cd04489">
    <property type="entry name" value="ExoVII_LU_OBF"/>
    <property type="match status" value="1"/>
</dbReference>
<keyword evidence="3 5" id="KW-0378">Hydrolase</keyword>
<dbReference type="EMBL" id="JBGUAW010000005">
    <property type="protein sequence ID" value="MFA9460859.1"/>
    <property type="molecule type" value="Genomic_DNA"/>
</dbReference>
<dbReference type="PANTHER" id="PTHR30008">
    <property type="entry name" value="EXODEOXYRIBONUCLEASE 7 LARGE SUBUNIT"/>
    <property type="match status" value="1"/>
</dbReference>
<evidence type="ECO:0000256" key="1">
    <source>
        <dbReference type="ARBA" id="ARBA00022490"/>
    </source>
</evidence>
<organism evidence="9 10">
    <name type="scientific">Thiohalorhabdus methylotrophus</name>
    <dbReference type="NCBI Taxonomy" id="3242694"/>
    <lineage>
        <taxon>Bacteria</taxon>
        <taxon>Pseudomonadati</taxon>
        <taxon>Pseudomonadota</taxon>
        <taxon>Gammaproteobacteria</taxon>
        <taxon>Thiohalorhabdales</taxon>
        <taxon>Thiohalorhabdaceae</taxon>
        <taxon>Thiohalorhabdus</taxon>
    </lineage>
</organism>
<dbReference type="HAMAP" id="MF_00378">
    <property type="entry name" value="Exonuc_7_L"/>
    <property type="match status" value="1"/>
</dbReference>
<dbReference type="GO" id="GO:0008855">
    <property type="term" value="F:exodeoxyribonuclease VII activity"/>
    <property type="evidence" value="ECO:0007669"/>
    <property type="project" value="UniProtKB-EC"/>
</dbReference>
<name>A0ABV4TU64_9GAMM</name>
<reference evidence="9 10" key="1">
    <citation type="submission" date="2024-08" db="EMBL/GenBank/DDBJ databases">
        <title>Whole-genome sequencing of halo(alkali)philic microorganisms from hypersaline lakes.</title>
        <authorList>
            <person name="Sorokin D.Y."/>
            <person name="Merkel A.Y."/>
            <person name="Messina E."/>
            <person name="Yakimov M."/>
        </authorList>
    </citation>
    <scope>NUCLEOTIDE SEQUENCE [LARGE SCALE GENOMIC DNA]</scope>
    <source>
        <strain evidence="9 10">Cl-TMA</strain>
    </source>
</reference>
<evidence type="ECO:0000259" key="8">
    <source>
        <dbReference type="Pfam" id="PF13742"/>
    </source>
</evidence>
<evidence type="ECO:0000259" key="7">
    <source>
        <dbReference type="Pfam" id="PF02601"/>
    </source>
</evidence>
<comment type="similarity">
    <text evidence="5 6">Belongs to the XseA family.</text>
</comment>
<dbReference type="Proteomes" id="UP001575181">
    <property type="component" value="Unassembled WGS sequence"/>
</dbReference>
<comment type="subcellular location">
    <subcellularLocation>
        <location evidence="5 6">Cytoplasm</location>
    </subcellularLocation>
</comment>